<dbReference type="PANTHER" id="PTHR37201">
    <property type="entry name" value="WD REPEAT PROTEIN"/>
    <property type="match status" value="1"/>
</dbReference>
<proteinExistence type="predicted"/>
<gene>
    <name evidence="1" type="primary">YMTp07</name>
</gene>
<reference evidence="1" key="1">
    <citation type="journal article" date="2018" name="Commun. Biol.">
        <title>Anisogamy evolved with a reduced sex-determining region in volvocine green algae.</title>
        <authorList>
            <person name="Hamaji T."/>
            <person name="Kawai-Toyooka H."/>
            <person name="Uchimura H."/>
            <person name="Suzuki M."/>
            <person name="Noguchi H."/>
            <person name="Minakuchi Y."/>
            <person name="Toyoda A."/>
            <person name="Fujiyama A."/>
            <person name="Miyagishima S."/>
            <person name="Umen J.G."/>
            <person name="Nozaki H."/>
        </authorList>
    </citation>
    <scope>NUCLEOTIDE SEQUENCE</scope>
    <source>
        <strain evidence="1">NIES-3983</strain>
    </source>
</reference>
<sequence length="334" mass="36527">MVVDELIADAAGFICVLDELRPLDPAAYNPFYDVWTRIAKIPPAERHSSGVAPLPAPPRLLDELEPGSLRNLWKASMARYVLDERRSLELFSDTSVWDDYPGEPGQVFVYEGRCERYELDGAGATLQVDRERQEALQGPPSAASASARWLRPLPTSFEMPVTRFTQLFFVPPGDWSARAAAAGWGGGDGRAEPGEPLPPPPVYSRVVLPFVGPLDRWWEAIYCRLQVELTLTPVSRDAGADLLLLYPEDPEAGGEGEGGPGGWALQAPDCLPPGRLWPAPDPAAHSRSPLSGGPRDYMRVAGPGVYVGCAYRQGPRPGEYREEDCVYFAIARKA</sequence>
<dbReference type="PANTHER" id="PTHR37201:SF1">
    <property type="entry name" value="WD REPEAT PROTEIN"/>
    <property type="match status" value="1"/>
</dbReference>
<dbReference type="AlphaFoldDB" id="A0A2Z5X893"/>
<dbReference type="EMBL" id="LC314413">
    <property type="protein sequence ID" value="BBC28463.1"/>
    <property type="molecule type" value="Genomic_DNA"/>
</dbReference>
<accession>A0A2Z5X893</accession>
<protein>
    <submittedName>
        <fullName evidence="1">Uncharacterized protein</fullName>
    </submittedName>
</protein>
<name>A0A2Z5X893_9CHLO</name>
<evidence type="ECO:0000313" key="1">
    <source>
        <dbReference type="EMBL" id="BBC28463.1"/>
    </source>
</evidence>
<organism evidence="1">
    <name type="scientific">Yamagishiella unicocca</name>
    <dbReference type="NCBI Taxonomy" id="51707"/>
    <lineage>
        <taxon>Eukaryota</taxon>
        <taxon>Viridiplantae</taxon>
        <taxon>Chlorophyta</taxon>
        <taxon>core chlorophytes</taxon>
        <taxon>Chlorophyceae</taxon>
        <taxon>CS clade</taxon>
        <taxon>Chlamydomonadales</taxon>
        <taxon>Volvocaceae</taxon>
        <taxon>Yamagishiella</taxon>
    </lineage>
</organism>